<organism evidence="1">
    <name type="scientific">gut metagenome</name>
    <dbReference type="NCBI Taxonomy" id="749906"/>
    <lineage>
        <taxon>unclassified sequences</taxon>
        <taxon>metagenomes</taxon>
        <taxon>organismal metagenomes</taxon>
    </lineage>
</organism>
<name>J9FXU4_9ZZZZ</name>
<protein>
    <submittedName>
        <fullName evidence="1">Uncharacterized protein</fullName>
    </submittedName>
</protein>
<proteinExistence type="predicted"/>
<evidence type="ECO:0000313" key="1">
    <source>
        <dbReference type="EMBL" id="EJW92169.1"/>
    </source>
</evidence>
<gene>
    <name evidence="1" type="ORF">EVA_19724</name>
</gene>
<dbReference type="AlphaFoldDB" id="J9FXU4"/>
<reference evidence="1" key="1">
    <citation type="journal article" date="2012" name="PLoS ONE">
        <title>Gene sets for utilization of primary and secondary nutrition supplies in the distal gut of endangered iberian lynx.</title>
        <authorList>
            <person name="Alcaide M."/>
            <person name="Messina E."/>
            <person name="Richter M."/>
            <person name="Bargiela R."/>
            <person name="Peplies J."/>
            <person name="Huws S.A."/>
            <person name="Newbold C.J."/>
            <person name="Golyshin P.N."/>
            <person name="Simon M.A."/>
            <person name="Lopez G."/>
            <person name="Yakimov M.M."/>
            <person name="Ferrer M."/>
        </authorList>
    </citation>
    <scope>NUCLEOTIDE SEQUENCE</scope>
</reference>
<comment type="caution">
    <text evidence="1">The sequence shown here is derived from an EMBL/GenBank/DDBJ whole genome shotgun (WGS) entry which is preliminary data.</text>
</comment>
<dbReference type="EMBL" id="AMCI01007720">
    <property type="protein sequence ID" value="EJW92169.1"/>
    <property type="molecule type" value="Genomic_DNA"/>
</dbReference>
<accession>J9FXU4</accession>
<sequence>MRLKRRCRPSRMSAHSAMKNASWQVSLWSSRTPRI</sequence>